<protein>
    <submittedName>
        <fullName evidence="4">Uncharacterized protein</fullName>
    </submittedName>
</protein>
<evidence type="ECO:0000313" key="4">
    <source>
        <dbReference type="EMBL" id="KAK7266769.1"/>
    </source>
</evidence>
<keyword evidence="1" id="KW-1133">Transmembrane helix</keyword>
<dbReference type="Proteomes" id="UP001372338">
    <property type="component" value="Unassembled WGS sequence"/>
</dbReference>
<dbReference type="EMBL" id="JAYWIO010000004">
    <property type="protein sequence ID" value="KAK7266771.1"/>
    <property type="molecule type" value="Genomic_DNA"/>
</dbReference>
<dbReference type="EMBL" id="JAYWIO010000004">
    <property type="protein sequence ID" value="KAK7266767.1"/>
    <property type="molecule type" value="Genomic_DNA"/>
</dbReference>
<accession>A0AAN9I6H9</accession>
<keyword evidence="1" id="KW-0472">Membrane</keyword>
<feature type="transmembrane region" description="Helical" evidence="1">
    <location>
        <begin position="63"/>
        <end position="82"/>
    </location>
</feature>
<dbReference type="EMBL" id="JAYWIO010000004">
    <property type="protein sequence ID" value="KAK7266770.1"/>
    <property type="molecule type" value="Genomic_DNA"/>
</dbReference>
<name>A0AAN9I6H9_CROPI</name>
<evidence type="ECO:0000313" key="7">
    <source>
        <dbReference type="Proteomes" id="UP001372338"/>
    </source>
</evidence>
<comment type="caution">
    <text evidence="4">The sequence shown here is derived from an EMBL/GenBank/DDBJ whole genome shotgun (WGS) entry which is preliminary data.</text>
</comment>
<reference evidence="4 7" key="1">
    <citation type="submission" date="2024-01" db="EMBL/GenBank/DDBJ databases">
        <title>The genomes of 5 underutilized Papilionoideae crops provide insights into root nodulation and disease resistanc.</title>
        <authorList>
            <person name="Yuan L."/>
        </authorList>
    </citation>
    <scope>NUCLEOTIDE SEQUENCE [LARGE SCALE GENOMIC DNA]</scope>
    <source>
        <strain evidence="4">ZHUSHIDOU_FW_LH</strain>
        <tissue evidence="4">Leaf</tissue>
    </source>
</reference>
<evidence type="ECO:0000313" key="2">
    <source>
        <dbReference type="EMBL" id="KAK7266767.1"/>
    </source>
</evidence>
<evidence type="ECO:0000313" key="3">
    <source>
        <dbReference type="EMBL" id="KAK7266768.1"/>
    </source>
</evidence>
<evidence type="ECO:0000256" key="1">
    <source>
        <dbReference type="SAM" id="Phobius"/>
    </source>
</evidence>
<organism evidence="4 7">
    <name type="scientific">Crotalaria pallida</name>
    <name type="common">Smooth rattlebox</name>
    <name type="synonym">Crotalaria striata</name>
    <dbReference type="NCBI Taxonomy" id="3830"/>
    <lineage>
        <taxon>Eukaryota</taxon>
        <taxon>Viridiplantae</taxon>
        <taxon>Streptophyta</taxon>
        <taxon>Embryophyta</taxon>
        <taxon>Tracheophyta</taxon>
        <taxon>Spermatophyta</taxon>
        <taxon>Magnoliopsida</taxon>
        <taxon>eudicotyledons</taxon>
        <taxon>Gunneridae</taxon>
        <taxon>Pentapetalae</taxon>
        <taxon>rosids</taxon>
        <taxon>fabids</taxon>
        <taxon>Fabales</taxon>
        <taxon>Fabaceae</taxon>
        <taxon>Papilionoideae</taxon>
        <taxon>50 kb inversion clade</taxon>
        <taxon>genistoids sensu lato</taxon>
        <taxon>core genistoids</taxon>
        <taxon>Crotalarieae</taxon>
        <taxon>Crotalaria</taxon>
    </lineage>
</organism>
<evidence type="ECO:0000313" key="5">
    <source>
        <dbReference type="EMBL" id="KAK7266770.1"/>
    </source>
</evidence>
<keyword evidence="1" id="KW-0812">Transmembrane</keyword>
<gene>
    <name evidence="2" type="ORF">RIF29_19422</name>
    <name evidence="3" type="ORF">RIF29_19423</name>
    <name evidence="4" type="ORF">RIF29_19424</name>
    <name evidence="5" type="ORF">RIF29_19425</name>
    <name evidence="6" type="ORF">RIF29_19426</name>
</gene>
<keyword evidence="7" id="KW-1185">Reference proteome</keyword>
<proteinExistence type="predicted"/>
<sequence>MAVSIMLISEFENVNLQSNMMDVADNLSAAKKNEIQHLMHLVQLSPLWLQLCGNYQYFGARKAVAATIVVMKTIMAILWLQLQ</sequence>
<evidence type="ECO:0000313" key="6">
    <source>
        <dbReference type="EMBL" id="KAK7266771.1"/>
    </source>
</evidence>
<dbReference type="EMBL" id="JAYWIO010000004">
    <property type="protein sequence ID" value="KAK7266768.1"/>
    <property type="molecule type" value="Genomic_DNA"/>
</dbReference>
<dbReference type="EMBL" id="JAYWIO010000004">
    <property type="protein sequence ID" value="KAK7266769.1"/>
    <property type="molecule type" value="Genomic_DNA"/>
</dbReference>
<dbReference type="AlphaFoldDB" id="A0AAN9I6H9"/>